<dbReference type="OrthoDB" id="419770at2759"/>
<evidence type="ECO:0000256" key="5">
    <source>
        <dbReference type="ARBA" id="ARBA00022989"/>
    </source>
</evidence>
<dbReference type="GO" id="GO:0005789">
    <property type="term" value="C:endoplasmic reticulum membrane"/>
    <property type="evidence" value="ECO:0007669"/>
    <property type="project" value="UniProtKB-SubCell"/>
</dbReference>
<organism evidence="8 9">
    <name type="scientific">Cylindrodendrum hubeiense</name>
    <dbReference type="NCBI Taxonomy" id="595255"/>
    <lineage>
        <taxon>Eukaryota</taxon>
        <taxon>Fungi</taxon>
        <taxon>Dikarya</taxon>
        <taxon>Ascomycota</taxon>
        <taxon>Pezizomycotina</taxon>
        <taxon>Sordariomycetes</taxon>
        <taxon>Hypocreomycetidae</taxon>
        <taxon>Hypocreales</taxon>
        <taxon>Nectriaceae</taxon>
        <taxon>Cylindrodendrum</taxon>
    </lineage>
</organism>
<feature type="transmembrane region" description="Helical" evidence="7">
    <location>
        <begin position="101"/>
        <end position="122"/>
    </location>
</feature>
<evidence type="ECO:0000256" key="2">
    <source>
        <dbReference type="ARBA" id="ARBA00022502"/>
    </source>
</evidence>
<dbReference type="AlphaFoldDB" id="A0A9P5H671"/>
<dbReference type="EMBL" id="JAANBB010000098">
    <property type="protein sequence ID" value="KAF7550455.1"/>
    <property type="molecule type" value="Genomic_DNA"/>
</dbReference>
<evidence type="ECO:0000256" key="3">
    <source>
        <dbReference type="ARBA" id="ARBA00022692"/>
    </source>
</evidence>
<sequence length="330" mass="38404">MASQRGRPWTRVLSLTVLVLALAATAHGSAGDRLPEFRNCLNICETENCAPGRDHTPIPLYHRLLLWDCTSECDYACQHIVTGERIEAGADVVQFYGKWPFYRFMGMQEPFSVFFSLGNLWAHWEGTKKIRANIPASYSLRPFYLLFGYISMATWVFSSIFHTRDFRFTEELDYFAAGANVLYGLYYIPIRVFRLDRHTPRRRSVLRAWTTLCVFLYLGHVSYLKFIRWNYTYNMAANVVVGIIQHLLTTWFSYDRYKKSRRAWAAWPGYAVAWICFAMSMELLDFPPWFGCIDAHSLWHLLTIGPAIVWYNFLVKDSLDVIAGSQRLKS</sequence>
<keyword evidence="5 7" id="KW-1133">Transmembrane helix</keyword>
<keyword evidence="2 7" id="KW-0337">GPI-anchor biosynthesis</keyword>
<evidence type="ECO:0000256" key="4">
    <source>
        <dbReference type="ARBA" id="ARBA00022729"/>
    </source>
</evidence>
<name>A0A9P5H671_9HYPO</name>
<evidence type="ECO:0000313" key="9">
    <source>
        <dbReference type="Proteomes" id="UP000722485"/>
    </source>
</evidence>
<evidence type="ECO:0000313" key="8">
    <source>
        <dbReference type="EMBL" id="KAF7550455.1"/>
    </source>
</evidence>
<gene>
    <name evidence="8" type="ORF">G7Z17_g5700</name>
</gene>
<dbReference type="InterPro" id="IPR007217">
    <property type="entry name" value="Per1-like"/>
</dbReference>
<dbReference type="PANTHER" id="PTHR13148">
    <property type="entry name" value="PER1-RELATED"/>
    <property type="match status" value="1"/>
</dbReference>
<dbReference type="PANTHER" id="PTHR13148:SF0">
    <property type="entry name" value="POST-GPI ATTACHMENT TO PROTEINS FACTOR 3"/>
    <property type="match status" value="1"/>
</dbReference>
<feature type="transmembrane region" description="Helical" evidence="7">
    <location>
        <begin position="174"/>
        <end position="193"/>
    </location>
</feature>
<keyword evidence="6 7" id="KW-0472">Membrane</keyword>
<dbReference type="Proteomes" id="UP000722485">
    <property type="component" value="Unassembled WGS sequence"/>
</dbReference>
<keyword evidence="4 7" id="KW-0732">Signal</keyword>
<feature type="transmembrane region" description="Helical" evidence="7">
    <location>
        <begin position="264"/>
        <end position="284"/>
    </location>
</feature>
<feature type="chain" id="PRO_5040545685" description="Post-GPI attachment to proteins factor 3" evidence="7">
    <location>
        <begin position="32"/>
        <end position="330"/>
    </location>
</feature>
<accession>A0A9P5H671</accession>
<comment type="similarity">
    <text evidence="7">Belongs to the PGAP3 family.</text>
</comment>
<comment type="caution">
    <text evidence="8">The sequence shown here is derived from an EMBL/GenBank/DDBJ whole genome shotgun (WGS) entry which is preliminary data.</text>
</comment>
<evidence type="ECO:0000256" key="7">
    <source>
        <dbReference type="RuleBase" id="RU365066"/>
    </source>
</evidence>
<evidence type="ECO:0000256" key="6">
    <source>
        <dbReference type="ARBA" id="ARBA00023136"/>
    </source>
</evidence>
<keyword evidence="3 7" id="KW-0812">Transmembrane</keyword>
<dbReference type="GO" id="GO:0016788">
    <property type="term" value="F:hydrolase activity, acting on ester bonds"/>
    <property type="evidence" value="ECO:0007669"/>
    <property type="project" value="TreeGrafter"/>
</dbReference>
<comment type="function">
    <text evidence="7">Involved in the lipid remodeling steps of GPI-anchor maturation.</text>
</comment>
<keyword evidence="9" id="KW-1185">Reference proteome</keyword>
<keyword evidence="7" id="KW-0256">Endoplasmic reticulum</keyword>
<dbReference type="GO" id="GO:0006506">
    <property type="term" value="P:GPI anchor biosynthetic process"/>
    <property type="evidence" value="ECO:0007669"/>
    <property type="project" value="UniProtKB-KW"/>
</dbReference>
<proteinExistence type="inferred from homology"/>
<feature type="transmembrane region" description="Helical" evidence="7">
    <location>
        <begin position="235"/>
        <end position="252"/>
    </location>
</feature>
<feature type="transmembrane region" description="Helical" evidence="7">
    <location>
        <begin position="205"/>
        <end position="223"/>
    </location>
</feature>
<feature type="transmembrane region" description="Helical" evidence="7">
    <location>
        <begin position="296"/>
        <end position="315"/>
    </location>
</feature>
<comment type="subcellular location">
    <subcellularLocation>
        <location evidence="1">Endomembrane system</location>
        <topology evidence="1">Multi-pass membrane protein</topology>
    </subcellularLocation>
    <subcellularLocation>
        <location evidence="7">Endoplasmic reticulum membrane</location>
        <topology evidence="7">Multi-pass membrane protein</topology>
    </subcellularLocation>
</comment>
<protein>
    <recommendedName>
        <fullName evidence="7">Post-GPI attachment to proteins factor 3</fullName>
    </recommendedName>
</protein>
<evidence type="ECO:0000256" key="1">
    <source>
        <dbReference type="ARBA" id="ARBA00004127"/>
    </source>
</evidence>
<reference evidence="8" key="1">
    <citation type="submission" date="2020-03" db="EMBL/GenBank/DDBJ databases">
        <title>Draft Genome Sequence of Cylindrodendrum hubeiense.</title>
        <authorList>
            <person name="Buettner E."/>
            <person name="Kellner H."/>
        </authorList>
    </citation>
    <scope>NUCLEOTIDE SEQUENCE</scope>
    <source>
        <strain evidence="8">IHI 201604</strain>
    </source>
</reference>
<feature type="signal peptide" evidence="7">
    <location>
        <begin position="1"/>
        <end position="31"/>
    </location>
</feature>
<dbReference type="Pfam" id="PF04080">
    <property type="entry name" value="Per1"/>
    <property type="match status" value="1"/>
</dbReference>
<feature type="transmembrane region" description="Helical" evidence="7">
    <location>
        <begin position="143"/>
        <end position="162"/>
    </location>
</feature>